<evidence type="ECO:0000256" key="3">
    <source>
        <dbReference type="ARBA" id="ARBA00022723"/>
    </source>
</evidence>
<keyword evidence="5" id="KW-0408">Iron</keyword>
<evidence type="ECO:0000256" key="1">
    <source>
        <dbReference type="ARBA" id="ARBA00001966"/>
    </source>
</evidence>
<keyword evidence="4" id="KW-0677">Repeat</keyword>
<gene>
    <name evidence="13" type="ORF">ENL60_02840</name>
    <name evidence="11" type="ORF">ENT72_08195</name>
    <name evidence="12" type="ORF">ENT78_07720</name>
    <name evidence="10" type="ORF">ENU12_02070</name>
    <name evidence="9" type="ORF">JM64_08845</name>
</gene>
<keyword evidence="6" id="KW-0411">Iron-sulfur</keyword>
<dbReference type="NCBIfam" id="TIGR02179">
    <property type="entry name" value="PorD_KorD"/>
    <property type="match status" value="1"/>
</dbReference>
<dbReference type="KEGG" id="fng:JM64_08845"/>
<dbReference type="GO" id="GO:0046872">
    <property type="term" value="F:metal ion binding"/>
    <property type="evidence" value="ECO:0007669"/>
    <property type="project" value="UniProtKB-KW"/>
</dbReference>
<dbReference type="Proteomes" id="UP000077096">
    <property type="component" value="Chromosome"/>
</dbReference>
<evidence type="ECO:0000256" key="7">
    <source>
        <dbReference type="SAM" id="MobiDB-lite"/>
    </source>
</evidence>
<evidence type="ECO:0000313" key="9">
    <source>
        <dbReference type="EMBL" id="ANE42022.1"/>
    </source>
</evidence>
<evidence type="ECO:0000256" key="4">
    <source>
        <dbReference type="ARBA" id="ARBA00022737"/>
    </source>
</evidence>
<keyword evidence="3" id="KW-0479">Metal-binding</keyword>
<dbReference type="InterPro" id="IPR017896">
    <property type="entry name" value="4Fe4S_Fe-S-bd"/>
</dbReference>
<reference evidence="10" key="2">
    <citation type="journal article" date="2020" name="mSystems">
        <title>Genome- and Community-Level Interaction Insights into Carbon Utilization and Element Cycling Functions of Hydrothermarchaeota in Hydrothermal Sediment.</title>
        <authorList>
            <person name="Zhou Z."/>
            <person name="Liu Y."/>
            <person name="Xu W."/>
            <person name="Pan J."/>
            <person name="Luo Z.H."/>
            <person name="Li M."/>
        </authorList>
    </citation>
    <scope>NUCLEOTIDE SEQUENCE [LARGE SCALE GENOMIC DNA]</scope>
    <source>
        <strain evidence="13">SpSt-101</strain>
        <strain evidence="11">SpSt-604</strain>
        <strain evidence="12">SpSt-61</strain>
        <strain evidence="10">SpSt-640</strain>
    </source>
</reference>
<dbReference type="EMBL" id="DRUO01000228">
    <property type="protein sequence ID" value="HHD40416.1"/>
    <property type="molecule type" value="Genomic_DNA"/>
</dbReference>
<dbReference type="OrthoDB" id="9794954at2"/>
<reference evidence="9 14" key="1">
    <citation type="submission" date="2014-08" db="EMBL/GenBank/DDBJ databases">
        <title>Fervidobacterium pennivorans DYC genome.</title>
        <authorList>
            <person name="Wushke S."/>
        </authorList>
    </citation>
    <scope>NUCLEOTIDE SEQUENCE [LARGE SCALE GENOMIC DNA]</scope>
    <source>
        <strain evidence="9 14">DYC</strain>
    </source>
</reference>
<dbReference type="PANTHER" id="PTHR43724:SF1">
    <property type="entry name" value="PYRUVATE SYNTHASE SUBUNIT PORD"/>
    <property type="match status" value="1"/>
</dbReference>
<protein>
    <submittedName>
        <fullName evidence="10">4Fe-4S dicluster domain-containing protein</fullName>
    </submittedName>
    <submittedName>
        <fullName evidence="9">Pyruvate synthase</fullName>
    </submittedName>
</protein>
<evidence type="ECO:0000313" key="11">
    <source>
        <dbReference type="EMBL" id="HGU42872.1"/>
    </source>
</evidence>
<dbReference type="EMBL" id="DSZZ01000358">
    <property type="protein sequence ID" value="HGU53390.1"/>
    <property type="molecule type" value="Genomic_DNA"/>
</dbReference>
<evidence type="ECO:0000256" key="2">
    <source>
        <dbReference type="ARBA" id="ARBA00022485"/>
    </source>
</evidence>
<dbReference type="InterPro" id="IPR011898">
    <property type="entry name" value="PorD_KorD"/>
</dbReference>
<dbReference type="PROSITE" id="PS51379">
    <property type="entry name" value="4FE4S_FER_2"/>
    <property type="match status" value="2"/>
</dbReference>
<dbReference type="PANTHER" id="PTHR43724">
    <property type="entry name" value="PYRUVATE SYNTHASE SUBUNIT PORD"/>
    <property type="match status" value="1"/>
</dbReference>
<feature type="region of interest" description="Disordered" evidence="7">
    <location>
        <begin position="89"/>
        <end position="116"/>
    </location>
</feature>
<dbReference type="PROSITE" id="PS00198">
    <property type="entry name" value="4FE4S_FER_1"/>
    <property type="match status" value="1"/>
</dbReference>
<proteinExistence type="predicted"/>
<dbReference type="EMBL" id="DSZT01000268">
    <property type="protein sequence ID" value="HGU42872.1"/>
    <property type="molecule type" value="Genomic_DNA"/>
</dbReference>
<feature type="compositionally biased region" description="Basic and acidic residues" evidence="7">
    <location>
        <begin position="90"/>
        <end position="104"/>
    </location>
</feature>
<evidence type="ECO:0000256" key="5">
    <source>
        <dbReference type="ARBA" id="ARBA00023004"/>
    </source>
</evidence>
<sequence>MPELKGWKEIPIGGLIVEPGNSKQYKTGTWRVMRPVYQPENCIHCMQCWLYCPDQAIVVEIVDGKPKMRGYNYYYCKGCGLCANVCPKSTDPKTKQPAPEDKRAIVMKPETEFAEE</sequence>
<keyword evidence="2" id="KW-0004">4Fe-4S</keyword>
<evidence type="ECO:0000259" key="8">
    <source>
        <dbReference type="PROSITE" id="PS51379"/>
    </source>
</evidence>
<comment type="cofactor">
    <cofactor evidence="1">
        <name>[4Fe-4S] cluster</name>
        <dbReference type="ChEBI" id="CHEBI:49883"/>
    </cofactor>
</comment>
<dbReference type="GO" id="GO:0016625">
    <property type="term" value="F:oxidoreductase activity, acting on the aldehyde or oxo group of donors, iron-sulfur protein as acceptor"/>
    <property type="evidence" value="ECO:0007669"/>
    <property type="project" value="InterPro"/>
</dbReference>
<evidence type="ECO:0000256" key="6">
    <source>
        <dbReference type="ARBA" id="ARBA00023014"/>
    </source>
</evidence>
<dbReference type="AlphaFoldDB" id="A0A172T508"/>
<accession>A0A172T508</accession>
<organism evidence="9 14">
    <name type="scientific">Fervidobacterium pennivorans</name>
    <dbReference type="NCBI Taxonomy" id="93466"/>
    <lineage>
        <taxon>Bacteria</taxon>
        <taxon>Thermotogati</taxon>
        <taxon>Thermotogota</taxon>
        <taxon>Thermotogae</taxon>
        <taxon>Thermotogales</taxon>
        <taxon>Fervidobacteriaceae</taxon>
        <taxon>Fervidobacterium</taxon>
    </lineage>
</organism>
<feature type="domain" description="4Fe-4S ferredoxin-type" evidence="8">
    <location>
        <begin position="66"/>
        <end position="96"/>
    </location>
</feature>
<evidence type="ECO:0000313" key="14">
    <source>
        <dbReference type="Proteomes" id="UP000077096"/>
    </source>
</evidence>
<evidence type="ECO:0000313" key="10">
    <source>
        <dbReference type="EMBL" id="HGQ76716.1"/>
    </source>
</evidence>
<evidence type="ECO:0000313" key="13">
    <source>
        <dbReference type="EMBL" id="HHD40416.1"/>
    </source>
</evidence>
<dbReference type="Gene3D" id="3.30.70.20">
    <property type="match status" value="1"/>
</dbReference>
<dbReference type="InterPro" id="IPR017900">
    <property type="entry name" value="4Fe4S_Fe_S_CS"/>
</dbReference>
<evidence type="ECO:0000313" key="12">
    <source>
        <dbReference type="EMBL" id="HGU53390.1"/>
    </source>
</evidence>
<feature type="domain" description="4Fe-4S ferredoxin-type" evidence="8">
    <location>
        <begin position="33"/>
        <end position="62"/>
    </location>
</feature>
<name>A0A172T508_FERPE</name>
<dbReference type="Pfam" id="PF12838">
    <property type="entry name" value="Fer4_7"/>
    <property type="match status" value="1"/>
</dbReference>
<dbReference type="EMBL" id="DTBH01000049">
    <property type="protein sequence ID" value="HGQ76716.1"/>
    <property type="molecule type" value="Genomic_DNA"/>
</dbReference>
<keyword evidence="9" id="KW-0670">Pyruvate</keyword>
<dbReference type="EMBL" id="CP011393">
    <property type="protein sequence ID" value="ANE42022.1"/>
    <property type="molecule type" value="Genomic_DNA"/>
</dbReference>
<dbReference type="PATRIC" id="fig|93466.3.peg.1852"/>
<dbReference type="SUPFAM" id="SSF54862">
    <property type="entry name" value="4Fe-4S ferredoxins"/>
    <property type="match status" value="1"/>
</dbReference>
<dbReference type="GO" id="GO:0051539">
    <property type="term" value="F:4 iron, 4 sulfur cluster binding"/>
    <property type="evidence" value="ECO:0007669"/>
    <property type="project" value="UniProtKB-KW"/>
</dbReference>